<evidence type="ECO:0000313" key="3">
    <source>
        <dbReference type="Proteomes" id="UP000749320"/>
    </source>
</evidence>
<dbReference type="AlphaFoldDB" id="A0A921KK66"/>
<dbReference type="InterPro" id="IPR029044">
    <property type="entry name" value="Nucleotide-diphossugar_trans"/>
</dbReference>
<organism evidence="2 3">
    <name type="scientific">Thomasclavelia spiroformis</name>
    <dbReference type="NCBI Taxonomy" id="29348"/>
    <lineage>
        <taxon>Bacteria</taxon>
        <taxon>Bacillati</taxon>
        <taxon>Bacillota</taxon>
        <taxon>Erysipelotrichia</taxon>
        <taxon>Erysipelotrichales</taxon>
        <taxon>Coprobacillaceae</taxon>
        <taxon>Thomasclavelia</taxon>
    </lineage>
</organism>
<evidence type="ECO:0000313" key="2">
    <source>
        <dbReference type="EMBL" id="HJF41319.1"/>
    </source>
</evidence>
<evidence type="ECO:0000259" key="1">
    <source>
        <dbReference type="Pfam" id="PF00535"/>
    </source>
</evidence>
<dbReference type="SUPFAM" id="SSF53448">
    <property type="entry name" value="Nucleotide-diphospho-sugar transferases"/>
    <property type="match status" value="1"/>
</dbReference>
<dbReference type="CDD" id="cd04179">
    <property type="entry name" value="DPM_DPG-synthase_like"/>
    <property type="match status" value="1"/>
</dbReference>
<dbReference type="Proteomes" id="UP000749320">
    <property type="component" value="Unassembled WGS sequence"/>
</dbReference>
<gene>
    <name evidence="2" type="ORF">K8V91_10370</name>
</gene>
<dbReference type="RefSeq" id="WP_087285785.1">
    <property type="nucleotide sequence ID" value="NZ_CAJFOD010000134.1"/>
</dbReference>
<dbReference type="PANTHER" id="PTHR10859">
    <property type="entry name" value="GLYCOSYL TRANSFERASE"/>
    <property type="match status" value="1"/>
</dbReference>
<name>A0A921KK66_9FIRM</name>
<dbReference type="GO" id="GO:0006487">
    <property type="term" value="P:protein N-linked glycosylation"/>
    <property type="evidence" value="ECO:0007669"/>
    <property type="project" value="TreeGrafter"/>
</dbReference>
<protein>
    <submittedName>
        <fullName evidence="2">Glycosyltransferase family 2 protein</fullName>
    </submittedName>
</protein>
<accession>A0A921KK66</accession>
<comment type="caution">
    <text evidence="2">The sequence shown here is derived from an EMBL/GenBank/DDBJ whole genome shotgun (WGS) entry which is preliminary data.</text>
</comment>
<dbReference type="InterPro" id="IPR001173">
    <property type="entry name" value="Glyco_trans_2-like"/>
</dbReference>
<dbReference type="Gene3D" id="3.90.550.10">
    <property type="entry name" value="Spore Coat Polysaccharide Biosynthesis Protein SpsA, Chain A"/>
    <property type="match status" value="1"/>
</dbReference>
<feature type="domain" description="Glycosyltransferase 2-like" evidence="1">
    <location>
        <begin position="20"/>
        <end position="160"/>
    </location>
</feature>
<dbReference type="Pfam" id="PF00535">
    <property type="entry name" value="Glycos_transf_2"/>
    <property type="match status" value="1"/>
</dbReference>
<dbReference type="EMBL" id="DYWV01000357">
    <property type="protein sequence ID" value="HJF41319.1"/>
    <property type="molecule type" value="Genomic_DNA"/>
</dbReference>
<dbReference type="PANTHER" id="PTHR10859:SF114">
    <property type="entry name" value="DOLICHOL-PHOSPHATE MANNOSYLTRANSFERASE"/>
    <property type="match status" value="1"/>
</dbReference>
<reference evidence="2" key="2">
    <citation type="submission" date="2021-09" db="EMBL/GenBank/DDBJ databases">
        <authorList>
            <person name="Gilroy R."/>
        </authorList>
    </citation>
    <scope>NUCLEOTIDE SEQUENCE</scope>
    <source>
        <strain evidence="2">CHK193-16274</strain>
    </source>
</reference>
<proteinExistence type="predicted"/>
<sequence length="249" mass="29539">MKKICILIPSLEPGYQLIQYVRELNTIENVNIVVVNDGSSKEYEKIFLQLERFYNCYVIHHLYNKGKGQALKTGYRFIQTHLSKCQRIICVDCDGQHSLFDIKNIIKKMDEQNNLCTMGVRQFKFFKVPLKSWIGNRLSSFLLFLICGYWLEDTQTGLRAFDYQLLDLLLEVKGDRFEYEMNALMTLINKSVDIQKVPIQTIYIDHNQNSHFRPFQDTWLILKKCVCHFLLPCKVIFFCTYFKMIFYNS</sequence>
<reference evidence="2" key="1">
    <citation type="journal article" date="2021" name="PeerJ">
        <title>Extensive microbial diversity within the chicken gut microbiome revealed by metagenomics and culture.</title>
        <authorList>
            <person name="Gilroy R."/>
            <person name="Ravi A."/>
            <person name="Getino M."/>
            <person name="Pursley I."/>
            <person name="Horton D.L."/>
            <person name="Alikhan N.F."/>
            <person name="Baker D."/>
            <person name="Gharbi K."/>
            <person name="Hall N."/>
            <person name="Watson M."/>
            <person name="Adriaenssens E.M."/>
            <person name="Foster-Nyarko E."/>
            <person name="Jarju S."/>
            <person name="Secka A."/>
            <person name="Antonio M."/>
            <person name="Oren A."/>
            <person name="Chaudhuri R.R."/>
            <person name="La Ragione R."/>
            <person name="Hildebrand F."/>
            <person name="Pallen M.J."/>
        </authorList>
    </citation>
    <scope>NUCLEOTIDE SEQUENCE</scope>
    <source>
        <strain evidence="2">CHK193-16274</strain>
    </source>
</reference>